<dbReference type="Pfam" id="PF00570">
    <property type="entry name" value="HRDC"/>
    <property type="match status" value="1"/>
</dbReference>
<dbReference type="PANTHER" id="PTHR12124:SF47">
    <property type="entry name" value="EXOSOME COMPONENT 10"/>
    <property type="match status" value="1"/>
</dbReference>
<dbReference type="PANTHER" id="PTHR12124">
    <property type="entry name" value="POLYMYOSITIS/SCLERODERMA AUTOANTIGEN-RELATED"/>
    <property type="match status" value="1"/>
</dbReference>
<dbReference type="GeneID" id="108744300"/>
<dbReference type="SUPFAM" id="SSF47819">
    <property type="entry name" value="HRDC-like"/>
    <property type="match status" value="1"/>
</dbReference>
<dbReference type="GO" id="GO:0000176">
    <property type="term" value="C:nuclear exosome (RNase complex)"/>
    <property type="evidence" value="ECO:0007669"/>
    <property type="project" value="InterPro"/>
</dbReference>
<dbReference type="InterPro" id="IPR049559">
    <property type="entry name" value="Rrp6p-like_exo"/>
</dbReference>
<dbReference type="AlphaFoldDB" id="A0A1W4XHP4"/>
<feature type="domain" description="HRDC" evidence="11">
    <location>
        <begin position="466"/>
        <end position="546"/>
    </location>
</feature>
<dbReference type="GO" id="GO:0071044">
    <property type="term" value="P:histone mRNA catabolic process"/>
    <property type="evidence" value="ECO:0007669"/>
    <property type="project" value="TreeGrafter"/>
</dbReference>
<dbReference type="GO" id="GO:0000467">
    <property type="term" value="P:exonucleolytic trimming to generate mature 3'-end of 5.8S rRNA from tricistronic rRNA transcript (SSU-rRNA, 5.8S rRNA, LSU-rRNA)"/>
    <property type="evidence" value="ECO:0007669"/>
    <property type="project" value="InterPro"/>
</dbReference>
<keyword evidence="4" id="KW-0378">Hydrolase</keyword>
<dbReference type="InterPro" id="IPR002562">
    <property type="entry name" value="3'-5'_exonuclease_dom"/>
</dbReference>
<dbReference type="Proteomes" id="UP000192223">
    <property type="component" value="Unplaced"/>
</dbReference>
<dbReference type="FunCoup" id="A0A1W4XHP4">
    <property type="interactions" value="2317"/>
</dbReference>
<dbReference type="GO" id="GO:0000166">
    <property type="term" value="F:nucleotide binding"/>
    <property type="evidence" value="ECO:0007669"/>
    <property type="project" value="InterPro"/>
</dbReference>
<dbReference type="InParanoid" id="A0A1W4XHP4"/>
<evidence type="ECO:0000256" key="4">
    <source>
        <dbReference type="ARBA" id="ARBA00022801"/>
    </source>
</evidence>
<evidence type="ECO:0000259" key="11">
    <source>
        <dbReference type="PROSITE" id="PS50967"/>
    </source>
</evidence>
<name>A0A1W4XHP4_AGRPL</name>
<feature type="compositionally biased region" description="Basic residues" evidence="10">
    <location>
        <begin position="729"/>
        <end position="741"/>
    </location>
</feature>
<keyword evidence="12" id="KW-1185">Reference proteome</keyword>
<dbReference type="GO" id="GO:0005730">
    <property type="term" value="C:nucleolus"/>
    <property type="evidence" value="ECO:0007669"/>
    <property type="project" value="TreeGrafter"/>
</dbReference>
<keyword evidence="5" id="KW-0271">Exosome</keyword>
<dbReference type="CDD" id="cd06147">
    <property type="entry name" value="Rrp6p_like_exo"/>
    <property type="match status" value="1"/>
</dbReference>
<keyword evidence="6" id="KW-0269">Exonuclease</keyword>
<dbReference type="FunFam" id="3.30.420.10:FF:000059">
    <property type="entry name" value="Exosome complex exonuclease Rrp6"/>
    <property type="match status" value="1"/>
</dbReference>
<dbReference type="GO" id="GO:0003727">
    <property type="term" value="F:single-stranded RNA binding"/>
    <property type="evidence" value="ECO:0007669"/>
    <property type="project" value="TreeGrafter"/>
</dbReference>
<dbReference type="KEGG" id="apln:108744300"/>
<dbReference type="PROSITE" id="PS50967">
    <property type="entry name" value="HRDC"/>
    <property type="match status" value="1"/>
</dbReference>
<dbReference type="GO" id="GO:0071037">
    <property type="term" value="P:nuclear polyadenylation-dependent snRNA catabolic process"/>
    <property type="evidence" value="ECO:0007669"/>
    <property type="project" value="TreeGrafter"/>
</dbReference>
<keyword evidence="2" id="KW-0698">rRNA processing</keyword>
<dbReference type="SUPFAM" id="SSF53098">
    <property type="entry name" value="Ribonuclease H-like"/>
    <property type="match status" value="1"/>
</dbReference>
<dbReference type="Pfam" id="PF08066">
    <property type="entry name" value="PMC2NT"/>
    <property type="match status" value="1"/>
</dbReference>
<evidence type="ECO:0000313" key="12">
    <source>
        <dbReference type="Proteomes" id="UP000192223"/>
    </source>
</evidence>
<dbReference type="InterPro" id="IPR045092">
    <property type="entry name" value="Rrp6-like"/>
</dbReference>
<protein>
    <recommendedName>
        <fullName evidence="9">Exosome complex component 10 homolog</fullName>
    </recommendedName>
</protein>
<gene>
    <name evidence="13" type="primary">LOC108744300</name>
</gene>
<dbReference type="CTD" id="41798"/>
<evidence type="ECO:0000256" key="3">
    <source>
        <dbReference type="ARBA" id="ARBA00022722"/>
    </source>
</evidence>
<evidence type="ECO:0000256" key="6">
    <source>
        <dbReference type="ARBA" id="ARBA00022839"/>
    </source>
</evidence>
<dbReference type="InterPro" id="IPR012337">
    <property type="entry name" value="RNaseH-like_sf"/>
</dbReference>
<dbReference type="SMART" id="SM00341">
    <property type="entry name" value="HRDC"/>
    <property type="match status" value="1"/>
</dbReference>
<dbReference type="GO" id="GO:0071035">
    <property type="term" value="P:nuclear polyadenylation-dependent rRNA catabolic process"/>
    <property type="evidence" value="ECO:0007669"/>
    <property type="project" value="TreeGrafter"/>
</dbReference>
<feature type="region of interest" description="Disordered" evidence="10">
    <location>
        <begin position="729"/>
        <end position="885"/>
    </location>
</feature>
<dbReference type="GO" id="GO:0071051">
    <property type="term" value="P:poly(A)-dependent snoRNA 3'-end processing"/>
    <property type="evidence" value="ECO:0007669"/>
    <property type="project" value="TreeGrafter"/>
</dbReference>
<sequence>MENSENLNFSKVQENMTLNDYIKDGFKVMVEATRSSNSLPGRDDWAYYSINDNFKKCMENESERILQIMNRLLRKQEIEENIRNRDVQEKTELIIEANDTVLEKVANNIDELNGIRRKPSQLVELQTITAQLPINGSWNRLNKASFAMNSSSFSQQQAQLKSVTLLAARNIVKPQNFFKDKIDNSNDNPWMPRIKEKPNSLKPLAIFLEESEFGDTYSHPYEFELERFTPIPEQLIQTEAVFPKLIEETPLYEVNTPGELNNMLEDLYKHTEIAIDLEHHSYRSFMGITCLMQISTCNADYIIDTLALRDKLYILNEVFTNPSIVKIFHGAISDIEWLQRDLSLYIVNMFDTHFASKELGYTGLSLSYLLTKFCNIKPNKHFQLADWRIRPLPDELKTYARMDTHYLIYIYRMLKNELLQKANGKDNLLKSVIHKGTQLCSKRYIKPLLKEDSHLEFYRKSKRIFDNRQMYALKELYRWRDKIAREEDESTGYVLPNHMLLKISEKLPREMQGILACCNPIPVLVRSNLLQLHQFILKAREQPTIKPILKEGNRSRGSTQKIFKTNIESPLHCPHDLSKQQEFRDDLPILLSSCSDKIQATNIEEVTAELLIEKKQPSISIFATDGFDDAIKSRLKMKNLKFLGPFDRYQLVKPYIAAEEAKETAKKAEASAECNDRTDEERIAALHEHFKSVSQLVPQKLSSEEQSASNAMFVNLNPPVKVINKIKQKKSLVKMGGRKRRREEVEEQDNYNGAEAKSSMITPVPFIKPFKDSNTNKKRFRKRKRKNNDSNLQFEDQQYPPQKRQKQNNQPQNQNINQQQMNTCDKGKSSQNKAKKTRAQFFKDKQKKVQRSMNDSQSIQGNLRNERKNFNNPSFGKGRKEDNFRPFDYASVDYSQFKTNDMIPNRNQFKTKFKGKVSISTY</sequence>
<dbReference type="Gene3D" id="3.30.420.10">
    <property type="entry name" value="Ribonuclease H-like superfamily/Ribonuclease H"/>
    <property type="match status" value="1"/>
</dbReference>
<accession>A0A1W4XHP4</accession>
<feature type="compositionally biased region" description="Polar residues" evidence="10">
    <location>
        <begin position="851"/>
        <end position="863"/>
    </location>
</feature>
<feature type="compositionally biased region" description="Basic residues" evidence="10">
    <location>
        <begin position="776"/>
        <end position="786"/>
    </location>
</feature>
<dbReference type="GO" id="GO:0000175">
    <property type="term" value="F:3'-5'-RNA exonuclease activity"/>
    <property type="evidence" value="ECO:0007669"/>
    <property type="project" value="InterPro"/>
</dbReference>
<evidence type="ECO:0000256" key="8">
    <source>
        <dbReference type="ARBA" id="ARBA00043957"/>
    </source>
</evidence>
<evidence type="ECO:0000313" key="13">
    <source>
        <dbReference type="RefSeq" id="XP_018335504.1"/>
    </source>
</evidence>
<dbReference type="SMART" id="SM00474">
    <property type="entry name" value="35EXOc"/>
    <property type="match status" value="1"/>
</dbReference>
<organism evidence="12 13">
    <name type="scientific">Agrilus planipennis</name>
    <name type="common">Emerald ash borer</name>
    <name type="synonym">Agrilus marcopoli</name>
    <dbReference type="NCBI Taxonomy" id="224129"/>
    <lineage>
        <taxon>Eukaryota</taxon>
        <taxon>Metazoa</taxon>
        <taxon>Ecdysozoa</taxon>
        <taxon>Arthropoda</taxon>
        <taxon>Hexapoda</taxon>
        <taxon>Insecta</taxon>
        <taxon>Pterygota</taxon>
        <taxon>Neoptera</taxon>
        <taxon>Endopterygota</taxon>
        <taxon>Coleoptera</taxon>
        <taxon>Polyphaga</taxon>
        <taxon>Elateriformia</taxon>
        <taxon>Buprestoidea</taxon>
        <taxon>Buprestidae</taxon>
        <taxon>Agrilinae</taxon>
        <taxon>Agrilus</taxon>
    </lineage>
</organism>
<dbReference type="Gene3D" id="1.10.150.80">
    <property type="entry name" value="HRDC domain"/>
    <property type="match status" value="1"/>
</dbReference>
<feature type="compositionally biased region" description="Low complexity" evidence="10">
    <location>
        <begin position="797"/>
        <end position="822"/>
    </location>
</feature>
<dbReference type="InterPro" id="IPR002121">
    <property type="entry name" value="HRDC_dom"/>
</dbReference>
<reference evidence="13" key="1">
    <citation type="submission" date="2025-08" db="UniProtKB">
        <authorList>
            <consortium name="RefSeq"/>
        </authorList>
    </citation>
    <scope>IDENTIFICATION</scope>
    <source>
        <tissue evidence="13">Entire body</tissue>
    </source>
</reference>
<evidence type="ECO:0000256" key="2">
    <source>
        <dbReference type="ARBA" id="ARBA00022552"/>
    </source>
</evidence>
<dbReference type="Pfam" id="PF01612">
    <property type="entry name" value="DNA_pol_A_exo1"/>
    <property type="match status" value="1"/>
</dbReference>
<dbReference type="InterPro" id="IPR010997">
    <property type="entry name" value="HRDC-like_sf"/>
</dbReference>
<dbReference type="GO" id="GO:0071039">
    <property type="term" value="P:nuclear polyadenylation-dependent CUT catabolic process"/>
    <property type="evidence" value="ECO:0007669"/>
    <property type="project" value="TreeGrafter"/>
</dbReference>
<evidence type="ECO:0000256" key="1">
    <source>
        <dbReference type="ARBA" id="ARBA00004123"/>
    </source>
</evidence>
<proteinExistence type="inferred from homology"/>
<evidence type="ECO:0000256" key="7">
    <source>
        <dbReference type="ARBA" id="ARBA00023242"/>
    </source>
</evidence>
<evidence type="ECO:0000256" key="9">
    <source>
        <dbReference type="ARBA" id="ARBA00070365"/>
    </source>
</evidence>
<comment type="similarity">
    <text evidence="8">Belongs to the exosome component 10/RRP6 family.</text>
</comment>
<dbReference type="FunFam" id="1.10.150.80:FF:000001">
    <property type="entry name" value="Putative exosome component 10"/>
    <property type="match status" value="1"/>
</dbReference>
<comment type="subcellular location">
    <subcellularLocation>
        <location evidence="1">Nucleus</location>
    </subcellularLocation>
</comment>
<dbReference type="GO" id="GO:0071036">
    <property type="term" value="P:nuclear polyadenylation-dependent snoRNA catabolic process"/>
    <property type="evidence" value="ECO:0007669"/>
    <property type="project" value="TreeGrafter"/>
</dbReference>
<keyword evidence="3" id="KW-0540">Nuclease</keyword>
<keyword evidence="7" id="KW-0539">Nucleus</keyword>
<evidence type="ECO:0000256" key="10">
    <source>
        <dbReference type="SAM" id="MobiDB-lite"/>
    </source>
</evidence>
<dbReference type="STRING" id="224129.A0A1W4XHP4"/>
<dbReference type="InterPro" id="IPR036397">
    <property type="entry name" value="RNaseH_sf"/>
</dbReference>
<dbReference type="GO" id="GO:0071040">
    <property type="term" value="P:nuclear polyadenylation-dependent antisense transcript catabolic process"/>
    <property type="evidence" value="ECO:0007669"/>
    <property type="project" value="TreeGrafter"/>
</dbReference>
<dbReference type="GO" id="GO:0071038">
    <property type="term" value="P:TRAMP-dependent tRNA surveillance pathway"/>
    <property type="evidence" value="ECO:0007669"/>
    <property type="project" value="TreeGrafter"/>
</dbReference>
<dbReference type="InterPro" id="IPR012588">
    <property type="entry name" value="Exosome-assoc_fac_Rrp6_N"/>
</dbReference>
<dbReference type="OrthoDB" id="2250022at2759"/>
<dbReference type="RefSeq" id="XP_018335504.1">
    <property type="nucleotide sequence ID" value="XM_018480002.2"/>
</dbReference>
<dbReference type="InterPro" id="IPR044876">
    <property type="entry name" value="HRDC_dom_sf"/>
</dbReference>
<evidence type="ECO:0000256" key="5">
    <source>
        <dbReference type="ARBA" id="ARBA00022835"/>
    </source>
</evidence>